<dbReference type="Proteomes" id="UP000192223">
    <property type="component" value="Unplaced"/>
</dbReference>
<comment type="caution">
    <text evidence="1">Lacks conserved residue(s) required for the propagation of feature annotation.</text>
</comment>
<dbReference type="GeneID" id="108741752"/>
<dbReference type="STRING" id="224129.A0A1W4XIF9"/>
<feature type="chain" id="PRO_5010598032" description="Metalloendopeptidase" evidence="2">
    <location>
        <begin position="22"/>
        <end position="305"/>
    </location>
</feature>
<protein>
    <recommendedName>
        <fullName evidence="2">Metalloendopeptidase</fullName>
        <ecNumber evidence="2">3.4.24.-</ecNumber>
    </recommendedName>
</protein>
<dbReference type="GO" id="GO:0004222">
    <property type="term" value="F:metalloendopeptidase activity"/>
    <property type="evidence" value="ECO:0007669"/>
    <property type="project" value="UniProtKB-UniRule"/>
</dbReference>
<dbReference type="RefSeq" id="XP_018332160.1">
    <property type="nucleotide sequence ID" value="XM_018476658.2"/>
</dbReference>
<evidence type="ECO:0000256" key="1">
    <source>
        <dbReference type="PROSITE-ProRule" id="PRU01211"/>
    </source>
</evidence>
<organism evidence="4 5">
    <name type="scientific">Agrilus planipennis</name>
    <name type="common">Emerald ash borer</name>
    <name type="synonym">Agrilus marcopoli</name>
    <dbReference type="NCBI Taxonomy" id="224129"/>
    <lineage>
        <taxon>Eukaryota</taxon>
        <taxon>Metazoa</taxon>
        <taxon>Ecdysozoa</taxon>
        <taxon>Arthropoda</taxon>
        <taxon>Hexapoda</taxon>
        <taxon>Insecta</taxon>
        <taxon>Pterygota</taxon>
        <taxon>Neoptera</taxon>
        <taxon>Endopterygota</taxon>
        <taxon>Coleoptera</taxon>
        <taxon>Polyphaga</taxon>
        <taxon>Elateriformia</taxon>
        <taxon>Buprestoidea</taxon>
        <taxon>Buprestidae</taxon>
        <taxon>Agrilinae</taxon>
        <taxon>Agrilus</taxon>
    </lineage>
</organism>
<dbReference type="EC" id="3.4.24.-" evidence="2"/>
<feature type="binding site" evidence="1">
    <location>
        <position position="186"/>
    </location>
    <ligand>
        <name>Zn(2+)</name>
        <dbReference type="ChEBI" id="CHEBI:29105"/>
        <note>catalytic</note>
    </ligand>
</feature>
<evidence type="ECO:0000313" key="4">
    <source>
        <dbReference type="Proteomes" id="UP000192223"/>
    </source>
</evidence>
<dbReference type="CDD" id="cd04280">
    <property type="entry name" value="ZnMc_astacin_like"/>
    <property type="match status" value="1"/>
</dbReference>
<evidence type="ECO:0000256" key="2">
    <source>
        <dbReference type="RuleBase" id="RU361183"/>
    </source>
</evidence>
<dbReference type="SMART" id="SM00235">
    <property type="entry name" value="ZnMc"/>
    <property type="match status" value="1"/>
</dbReference>
<reference evidence="5" key="1">
    <citation type="submission" date="2025-08" db="UniProtKB">
        <authorList>
            <consortium name="RefSeq"/>
        </authorList>
    </citation>
    <scope>IDENTIFICATION</scope>
    <source>
        <tissue evidence="5">Entire body</tissue>
    </source>
</reference>
<dbReference type="SUPFAM" id="SSF55486">
    <property type="entry name" value="Metalloproteases ('zincins'), catalytic domain"/>
    <property type="match status" value="1"/>
</dbReference>
<proteinExistence type="predicted"/>
<dbReference type="PANTHER" id="PTHR10127">
    <property type="entry name" value="DISCOIDIN, CUB, EGF, LAMININ , AND ZINC METALLOPROTEASE DOMAIN CONTAINING"/>
    <property type="match status" value="1"/>
</dbReference>
<feature type="binding site" evidence="1">
    <location>
        <position position="182"/>
    </location>
    <ligand>
        <name>Zn(2+)</name>
        <dbReference type="ChEBI" id="CHEBI:29105"/>
        <note>catalytic</note>
    </ligand>
</feature>
<dbReference type="PROSITE" id="PS51864">
    <property type="entry name" value="ASTACIN"/>
    <property type="match status" value="1"/>
</dbReference>
<sequence length="305" mass="35141">MCKVRCVLVIAVLLLNNVCISRVVLPHVPDIMHPPIPEDADIDADLIDQLHDQDPEVRPGLFQGDMAMENDIYKYWRIGLRKDIFPEKLWLNKTVPYVISPLYDVTDYVTIYRAIRTINFMTCVKFIPWNGKVSDYLLIWPIKYPAGCWSFVGRKGGSQILSLQPPTDRSTNCLGNEGRAIHELMHALGIFHEHSRWDRDRYVKIHPENIVPRYKSNFQKQSPENTSFSFEYDFDSIMHYGKNYFSIGSGKPTITPKVSGVKKLGQRKGMSVLDCLKLNDLYGCLDNPKTRRKYFSICKFLGISS</sequence>
<feature type="binding site" evidence="1">
    <location>
        <position position="192"/>
    </location>
    <ligand>
        <name>Zn(2+)</name>
        <dbReference type="ChEBI" id="CHEBI:29105"/>
        <note>catalytic</note>
    </ligand>
</feature>
<accession>A0A1W4XIF9</accession>
<dbReference type="InterPro" id="IPR006026">
    <property type="entry name" value="Peptidase_Metallo"/>
</dbReference>
<feature type="domain" description="Peptidase M12A" evidence="3">
    <location>
        <begin position="78"/>
        <end position="285"/>
    </location>
</feature>
<keyword evidence="1 2" id="KW-0862">Zinc</keyword>
<dbReference type="KEGG" id="apln:108741752"/>
<keyword evidence="4" id="KW-1185">Reference proteome</keyword>
<keyword evidence="2" id="KW-0732">Signal</keyword>
<dbReference type="GO" id="GO:0006508">
    <property type="term" value="P:proteolysis"/>
    <property type="evidence" value="ECO:0007669"/>
    <property type="project" value="UniProtKB-KW"/>
</dbReference>
<gene>
    <name evidence="5" type="primary">LOC108741752</name>
</gene>
<evidence type="ECO:0000259" key="3">
    <source>
        <dbReference type="PROSITE" id="PS51864"/>
    </source>
</evidence>
<dbReference type="InParanoid" id="A0A1W4XIF9"/>
<dbReference type="GO" id="GO:0008270">
    <property type="term" value="F:zinc ion binding"/>
    <property type="evidence" value="ECO:0007669"/>
    <property type="project" value="UniProtKB-UniRule"/>
</dbReference>
<dbReference type="InterPro" id="IPR024079">
    <property type="entry name" value="MetalloPept_cat_dom_sf"/>
</dbReference>
<feature type="active site" evidence="1">
    <location>
        <position position="183"/>
    </location>
</feature>
<dbReference type="InterPro" id="IPR001506">
    <property type="entry name" value="Peptidase_M12A"/>
</dbReference>
<dbReference type="AlphaFoldDB" id="A0A1W4XIF9"/>
<name>A0A1W4XIF9_AGRPL</name>
<keyword evidence="1 2" id="KW-0482">Metalloprotease</keyword>
<comment type="cofactor">
    <cofactor evidence="1 2">
        <name>Zn(2+)</name>
        <dbReference type="ChEBI" id="CHEBI:29105"/>
    </cofactor>
    <text evidence="1 2">Binds 1 zinc ion per subunit.</text>
</comment>
<dbReference type="InterPro" id="IPR034035">
    <property type="entry name" value="Astacin-like_dom"/>
</dbReference>
<keyword evidence="1 2" id="KW-0378">Hydrolase</keyword>
<dbReference type="Gene3D" id="3.40.390.10">
    <property type="entry name" value="Collagenase (Catalytic Domain)"/>
    <property type="match status" value="1"/>
</dbReference>
<dbReference type="PANTHER" id="PTHR10127:SF859">
    <property type="entry name" value="METALLOENDOPEPTIDASE"/>
    <property type="match status" value="1"/>
</dbReference>
<feature type="signal peptide" evidence="2">
    <location>
        <begin position="1"/>
        <end position="21"/>
    </location>
</feature>
<dbReference type="OrthoDB" id="291007at2759"/>
<keyword evidence="1 2" id="KW-0479">Metal-binding</keyword>
<dbReference type="PRINTS" id="PR00480">
    <property type="entry name" value="ASTACIN"/>
</dbReference>
<evidence type="ECO:0000313" key="5">
    <source>
        <dbReference type="RefSeq" id="XP_018332160.1"/>
    </source>
</evidence>
<dbReference type="Pfam" id="PF01400">
    <property type="entry name" value="Astacin"/>
    <property type="match status" value="1"/>
</dbReference>
<keyword evidence="1 2" id="KW-0645">Protease</keyword>
<dbReference type="FunFam" id="3.40.390.10:FF:000042">
    <property type="entry name" value="Metalloendopeptidase"/>
    <property type="match status" value="1"/>
</dbReference>